<keyword evidence="14" id="KW-1015">Disulfide bond</keyword>
<keyword evidence="10 19" id="KW-0418">Kinase</keyword>
<keyword evidence="15" id="KW-0675">Receptor</keyword>
<dbReference type="PIRSF" id="PIRSF000641">
    <property type="entry name" value="SRK"/>
    <property type="match status" value="1"/>
</dbReference>
<dbReference type="Proteomes" id="UP000004995">
    <property type="component" value="Unassembled WGS sequence"/>
</dbReference>
<keyword evidence="5 19" id="KW-0808">Transferase</keyword>
<keyword evidence="16" id="KW-0325">Glycoprotein</keyword>
<evidence type="ECO:0000256" key="3">
    <source>
        <dbReference type="ARBA" id="ARBA00022527"/>
    </source>
</evidence>
<dbReference type="InterPro" id="IPR011009">
    <property type="entry name" value="Kinase-like_dom_sf"/>
</dbReference>
<dbReference type="PROSITE" id="PS50011">
    <property type="entry name" value="PROTEIN_KINASE_DOM"/>
    <property type="match status" value="1"/>
</dbReference>
<keyword evidence="4" id="KW-0245">EGF-like domain</keyword>
<keyword evidence="12 21" id="KW-1133">Transmembrane helix</keyword>
<dbReference type="PROSITE" id="PS00107">
    <property type="entry name" value="PROTEIN_KINASE_ATP"/>
    <property type="match status" value="1"/>
</dbReference>
<name>K3YDB8_SETIT</name>
<reference evidence="26" key="2">
    <citation type="submission" date="2018-08" db="UniProtKB">
        <authorList>
            <consortium name="EnsemblPlants"/>
        </authorList>
    </citation>
    <scope>IDENTIFICATION</scope>
    <source>
        <strain evidence="26">Yugu1</strain>
    </source>
</reference>
<keyword evidence="9 19" id="KW-0547">Nucleotide-binding</keyword>
<dbReference type="eggNOG" id="ENOG502SGW3">
    <property type="taxonomic scope" value="Eukaryota"/>
</dbReference>
<dbReference type="GO" id="GO:0007165">
    <property type="term" value="P:signal transduction"/>
    <property type="evidence" value="ECO:0000318"/>
    <property type="project" value="GO_Central"/>
</dbReference>
<dbReference type="InterPro" id="IPR001245">
    <property type="entry name" value="Ser-Thr/Tyr_kinase_cat_dom"/>
</dbReference>
<dbReference type="GO" id="GO:0051707">
    <property type="term" value="P:response to other organism"/>
    <property type="evidence" value="ECO:0007669"/>
    <property type="project" value="UniProtKB-ARBA"/>
</dbReference>
<dbReference type="SMART" id="SM00108">
    <property type="entry name" value="B_lectin"/>
    <property type="match status" value="1"/>
</dbReference>
<dbReference type="Pfam" id="PF01453">
    <property type="entry name" value="B_lectin"/>
    <property type="match status" value="1"/>
</dbReference>
<keyword evidence="8" id="KW-0677">Repeat</keyword>
<comment type="catalytic activity">
    <reaction evidence="17 19">
        <text>L-threonyl-[protein] + ATP = O-phospho-L-threonyl-[protein] + ADP + H(+)</text>
        <dbReference type="Rhea" id="RHEA:46608"/>
        <dbReference type="Rhea" id="RHEA-COMP:11060"/>
        <dbReference type="Rhea" id="RHEA-COMP:11605"/>
        <dbReference type="ChEBI" id="CHEBI:15378"/>
        <dbReference type="ChEBI" id="CHEBI:30013"/>
        <dbReference type="ChEBI" id="CHEBI:30616"/>
        <dbReference type="ChEBI" id="CHEBI:61977"/>
        <dbReference type="ChEBI" id="CHEBI:456216"/>
        <dbReference type="EC" id="2.7.11.1"/>
    </reaction>
</comment>
<keyword evidence="6 21" id="KW-0812">Transmembrane</keyword>
<dbReference type="Gramene" id="KQK99075">
    <property type="protein sequence ID" value="KQK99075"/>
    <property type="gene ID" value="SETIT_012222mg"/>
</dbReference>
<keyword evidence="2" id="KW-1003">Cell membrane</keyword>
<dbReference type="InterPro" id="IPR036426">
    <property type="entry name" value="Bulb-type_lectin_dom_sf"/>
</dbReference>
<dbReference type="GO" id="GO:0006955">
    <property type="term" value="P:immune response"/>
    <property type="evidence" value="ECO:0000318"/>
    <property type="project" value="GO_Central"/>
</dbReference>
<evidence type="ECO:0000313" key="26">
    <source>
        <dbReference type="EnsemblPlants" id="KQK99075"/>
    </source>
</evidence>
<evidence type="ECO:0000256" key="7">
    <source>
        <dbReference type="ARBA" id="ARBA00022729"/>
    </source>
</evidence>
<evidence type="ECO:0000256" key="16">
    <source>
        <dbReference type="ARBA" id="ARBA00023180"/>
    </source>
</evidence>
<keyword evidence="27" id="KW-1185">Reference proteome</keyword>
<evidence type="ECO:0000256" key="11">
    <source>
        <dbReference type="ARBA" id="ARBA00022840"/>
    </source>
</evidence>
<dbReference type="PANTHER" id="PTHR27002">
    <property type="entry name" value="RECEPTOR-LIKE SERINE/THREONINE-PROTEIN KINASE SD1-8"/>
    <property type="match status" value="1"/>
</dbReference>
<dbReference type="FunFam" id="2.90.10.10:FF:000014">
    <property type="entry name" value="Serine/threonine-protein kinase"/>
    <property type="match status" value="1"/>
</dbReference>
<comment type="subcellular location">
    <subcellularLocation>
        <location evidence="1">Cell membrane</location>
        <topology evidence="1">Single-pass type I membrane protein</topology>
    </subcellularLocation>
</comment>
<evidence type="ECO:0000256" key="17">
    <source>
        <dbReference type="ARBA" id="ARBA00047899"/>
    </source>
</evidence>
<dbReference type="EC" id="2.7.11.1" evidence="19"/>
<dbReference type="GO" id="GO:0006950">
    <property type="term" value="P:response to stress"/>
    <property type="evidence" value="ECO:0007669"/>
    <property type="project" value="UniProtKB-ARBA"/>
</dbReference>
<dbReference type="PROSITE" id="PS50948">
    <property type="entry name" value="PAN"/>
    <property type="match status" value="1"/>
</dbReference>
<evidence type="ECO:0000256" key="21">
    <source>
        <dbReference type="SAM" id="Phobius"/>
    </source>
</evidence>
<reference evidence="27" key="1">
    <citation type="journal article" date="2012" name="Nat. Biotechnol.">
        <title>Reference genome sequence of the model plant Setaria.</title>
        <authorList>
            <person name="Bennetzen J.L."/>
            <person name="Schmutz J."/>
            <person name="Wang H."/>
            <person name="Percifield R."/>
            <person name="Hawkins J."/>
            <person name="Pontaroli A.C."/>
            <person name="Estep M."/>
            <person name="Feng L."/>
            <person name="Vaughn J.N."/>
            <person name="Grimwood J."/>
            <person name="Jenkins J."/>
            <person name="Barry K."/>
            <person name="Lindquist E."/>
            <person name="Hellsten U."/>
            <person name="Deshpande S."/>
            <person name="Wang X."/>
            <person name="Wu X."/>
            <person name="Mitros T."/>
            <person name="Triplett J."/>
            <person name="Yang X."/>
            <person name="Ye C.Y."/>
            <person name="Mauro-Herrera M."/>
            <person name="Wang L."/>
            <person name="Li P."/>
            <person name="Sharma M."/>
            <person name="Sharma R."/>
            <person name="Ronald P.C."/>
            <person name="Panaud O."/>
            <person name="Kellogg E.A."/>
            <person name="Brutnell T.P."/>
            <person name="Doust A.N."/>
            <person name="Tuskan G.A."/>
            <person name="Rokhsar D."/>
            <person name="Devos K.M."/>
        </authorList>
    </citation>
    <scope>NUCLEOTIDE SEQUENCE [LARGE SCALE GENOMIC DNA]</scope>
    <source>
        <strain evidence="27">cv. Yugu1</strain>
    </source>
</reference>
<feature type="domain" description="Bulb-type lectin" evidence="24">
    <location>
        <begin position="24"/>
        <end position="149"/>
    </location>
</feature>
<evidence type="ECO:0000256" key="13">
    <source>
        <dbReference type="ARBA" id="ARBA00023136"/>
    </source>
</evidence>
<evidence type="ECO:0000256" key="10">
    <source>
        <dbReference type="ARBA" id="ARBA00022777"/>
    </source>
</evidence>
<keyword evidence="11 19" id="KW-0067">ATP-binding</keyword>
<dbReference type="FunFam" id="1.10.510.10:FF:000129">
    <property type="entry name" value="cysteine-rich receptor-like protein kinase 10"/>
    <property type="match status" value="1"/>
</dbReference>
<evidence type="ECO:0000256" key="22">
    <source>
        <dbReference type="SAM" id="SignalP"/>
    </source>
</evidence>
<evidence type="ECO:0000256" key="4">
    <source>
        <dbReference type="ARBA" id="ARBA00022536"/>
    </source>
</evidence>
<proteinExistence type="inferred from homology"/>
<evidence type="ECO:0000313" key="27">
    <source>
        <dbReference type="Proteomes" id="UP000004995"/>
    </source>
</evidence>
<dbReference type="InParanoid" id="K3YDB8"/>
<feature type="signal peptide" evidence="22">
    <location>
        <begin position="1"/>
        <end position="21"/>
    </location>
</feature>
<dbReference type="Gene3D" id="2.90.10.10">
    <property type="entry name" value="Bulb-type lectin domain"/>
    <property type="match status" value="1"/>
</dbReference>
<feature type="chain" id="PRO_5010126708" description="Receptor-like serine/threonine-protein kinase" evidence="22">
    <location>
        <begin position="22"/>
        <end position="791"/>
    </location>
</feature>
<dbReference type="Pfam" id="PF07714">
    <property type="entry name" value="PK_Tyr_Ser-Thr"/>
    <property type="match status" value="1"/>
</dbReference>
<sequence length="791" mass="88753">QGLMGMAYFPVFTFLFMVCLCQSDDRLTHAKPLLPGNVLISDSGVFAIGFFSLKNSSSSSYVGIWYNNIPERTYVWIANRDNPITTNVPGKLIFTNSSDLVLLDSTGRTIWTTTNNITAGGGETAAVLLDSGNLVVRSPNGTGIWESFYYPTDTMVPNGPNDPSSSIFSMGGDLISDLQIVIWNGIRPYWRRAAWVGEMVLGTFQGNSSFRMFQTIEYTGDGYYIKVTVSDGSPSIRITLDYTGMLTFRRWNSSMSSWTVFEKFPSSTCDQTEYVPTCKCLDGYEPNGLSFSQGCRRKEELKCGGGDSFLTLPTMKTPDKFLYIQNRSFDQCTAECSHNCSCSACAYASLKNVDATLDQTRCLVWMGELVDVQKFGSTFGENLYLRVPRSPVSKKEGTVLKIVVPVMATFLLLITCIWLVLKARVKHQSRKVQKNLLCLNPSNELGNENLEFPSVSFEDIITATNNFSDYKMLGKGGFGKVYKGMWEGGKEVAEFRNEVILIAKLQHRNLVRLLGFLVHEDEKLLIYEFLSNKSLDAFLLENFEDATRKSSFDWPTRFKIIKGVARGLLYLHQDSRLTIIHRDLKASNILLDTDMCSKISDFGMARIFYGSEQQANTTRVIGTYGYMSPESAIEGSFSIKSDIYNFSVLLEGSFSVKSDTYSFGVLLLEIVSGLKISSPHLIMNFPNLIAYAWSLWRDGNGREFVDSSISESCSRQEVIRCIHLGHLCVQDHPNTRPLMSSIVFMLENETTQLPAPKEPLYFTIRNGGTDRSNEYMERSLNNMSITTLVAR</sequence>
<dbReference type="AlphaFoldDB" id="K3YDB8"/>
<feature type="domain" description="Apple" evidence="25">
    <location>
        <begin position="303"/>
        <end position="388"/>
    </location>
</feature>
<dbReference type="PANTHER" id="PTHR27002:SF1045">
    <property type="entry name" value="RECEPTOR-LIKE SERINE_THREONINE-PROTEIN KINASE"/>
    <property type="match status" value="1"/>
</dbReference>
<evidence type="ECO:0000256" key="2">
    <source>
        <dbReference type="ARBA" id="ARBA00022475"/>
    </source>
</evidence>
<feature type="transmembrane region" description="Helical" evidence="21">
    <location>
        <begin position="399"/>
        <end position="421"/>
    </location>
</feature>
<dbReference type="GO" id="GO:0004674">
    <property type="term" value="F:protein serine/threonine kinase activity"/>
    <property type="evidence" value="ECO:0000318"/>
    <property type="project" value="GO_Central"/>
</dbReference>
<dbReference type="InterPro" id="IPR017441">
    <property type="entry name" value="Protein_kinase_ATP_BS"/>
</dbReference>
<dbReference type="CDD" id="cd00028">
    <property type="entry name" value="B_lectin"/>
    <property type="match status" value="1"/>
</dbReference>
<evidence type="ECO:0000256" key="18">
    <source>
        <dbReference type="ARBA" id="ARBA00048679"/>
    </source>
</evidence>
<dbReference type="HOGENOM" id="CLU_000288_116_4_1"/>
<dbReference type="Gene3D" id="1.10.510.10">
    <property type="entry name" value="Transferase(Phosphotransferase) domain 1"/>
    <property type="match status" value="2"/>
</dbReference>
<evidence type="ECO:0000256" key="14">
    <source>
        <dbReference type="ARBA" id="ARBA00023157"/>
    </source>
</evidence>
<comment type="catalytic activity">
    <reaction evidence="18 19">
        <text>L-seryl-[protein] + ATP = O-phospho-L-seryl-[protein] + ADP + H(+)</text>
        <dbReference type="Rhea" id="RHEA:17989"/>
        <dbReference type="Rhea" id="RHEA-COMP:9863"/>
        <dbReference type="Rhea" id="RHEA-COMP:11604"/>
        <dbReference type="ChEBI" id="CHEBI:15378"/>
        <dbReference type="ChEBI" id="CHEBI:29999"/>
        <dbReference type="ChEBI" id="CHEBI:30616"/>
        <dbReference type="ChEBI" id="CHEBI:83421"/>
        <dbReference type="ChEBI" id="CHEBI:456216"/>
        <dbReference type="EC" id="2.7.11.1"/>
    </reaction>
</comment>
<dbReference type="GO" id="GO:0005524">
    <property type="term" value="F:ATP binding"/>
    <property type="evidence" value="ECO:0007669"/>
    <property type="project" value="UniProtKB-UniRule"/>
</dbReference>
<dbReference type="PROSITE" id="PS50927">
    <property type="entry name" value="BULB_LECTIN"/>
    <property type="match status" value="1"/>
</dbReference>
<dbReference type="SMART" id="SM00220">
    <property type="entry name" value="S_TKc"/>
    <property type="match status" value="1"/>
</dbReference>
<evidence type="ECO:0000256" key="12">
    <source>
        <dbReference type="ARBA" id="ARBA00022989"/>
    </source>
</evidence>
<evidence type="ECO:0000256" key="15">
    <source>
        <dbReference type="ARBA" id="ARBA00023170"/>
    </source>
</evidence>
<dbReference type="EMBL" id="AGNK02004518">
    <property type="status" value="NOT_ANNOTATED_CDS"/>
    <property type="molecule type" value="Genomic_DNA"/>
</dbReference>
<evidence type="ECO:0000259" key="25">
    <source>
        <dbReference type="PROSITE" id="PS50948"/>
    </source>
</evidence>
<evidence type="ECO:0000256" key="9">
    <source>
        <dbReference type="ARBA" id="ARBA00022741"/>
    </source>
</evidence>
<dbReference type="CDD" id="cd01098">
    <property type="entry name" value="PAN_AP_plant"/>
    <property type="match status" value="1"/>
</dbReference>
<feature type="binding site" evidence="20">
    <location>
        <position position="504"/>
    </location>
    <ligand>
        <name>ATP</name>
        <dbReference type="ChEBI" id="CHEBI:30616"/>
    </ligand>
</feature>
<evidence type="ECO:0000256" key="6">
    <source>
        <dbReference type="ARBA" id="ARBA00022692"/>
    </source>
</evidence>
<dbReference type="FunFam" id="1.10.510.10:FF:001722">
    <property type="entry name" value="G-type lectin S-receptor-like serine/threonine-protein kinase B120"/>
    <property type="match status" value="1"/>
</dbReference>
<evidence type="ECO:0000256" key="20">
    <source>
        <dbReference type="PROSITE-ProRule" id="PRU10141"/>
    </source>
</evidence>
<dbReference type="SUPFAM" id="SSF56112">
    <property type="entry name" value="Protein kinase-like (PK-like)"/>
    <property type="match status" value="1"/>
</dbReference>
<dbReference type="GO" id="GO:0005886">
    <property type="term" value="C:plasma membrane"/>
    <property type="evidence" value="ECO:0000318"/>
    <property type="project" value="GO_Central"/>
</dbReference>
<evidence type="ECO:0000256" key="19">
    <source>
        <dbReference type="PIRNR" id="PIRNR000641"/>
    </source>
</evidence>
<comment type="similarity">
    <text evidence="19">Belongs to the protein kinase superfamily. Ser/Thr protein kinase family.</text>
</comment>
<dbReference type="InterPro" id="IPR024171">
    <property type="entry name" value="SRK-like_kinase"/>
</dbReference>
<evidence type="ECO:0000256" key="8">
    <source>
        <dbReference type="ARBA" id="ARBA00022737"/>
    </source>
</evidence>
<dbReference type="InterPro" id="IPR003609">
    <property type="entry name" value="Pan_app"/>
</dbReference>
<dbReference type="InterPro" id="IPR008271">
    <property type="entry name" value="Ser/Thr_kinase_AS"/>
</dbReference>
<keyword evidence="13 21" id="KW-0472">Membrane</keyword>
<dbReference type="OMA" id="RSNEYME"/>
<dbReference type="InterPro" id="IPR000719">
    <property type="entry name" value="Prot_kinase_dom"/>
</dbReference>
<feature type="domain" description="Protein kinase" evidence="23">
    <location>
        <begin position="467"/>
        <end position="761"/>
    </location>
</feature>
<keyword evidence="3 19" id="KW-0723">Serine/threonine-protein kinase</keyword>
<evidence type="ECO:0000259" key="23">
    <source>
        <dbReference type="PROSITE" id="PS50011"/>
    </source>
</evidence>
<dbReference type="PROSITE" id="PS00108">
    <property type="entry name" value="PROTEIN_KINASE_ST"/>
    <property type="match status" value="1"/>
</dbReference>
<dbReference type="SUPFAM" id="SSF51110">
    <property type="entry name" value="alpha-D-mannose-specific plant lectins"/>
    <property type="match status" value="1"/>
</dbReference>
<dbReference type="Pfam" id="PF08276">
    <property type="entry name" value="PAN_2"/>
    <property type="match status" value="1"/>
</dbReference>
<dbReference type="EnsemblPlants" id="KQK99075">
    <property type="protein sequence ID" value="KQK99075"/>
    <property type="gene ID" value="SETIT_012222mg"/>
</dbReference>
<evidence type="ECO:0000256" key="5">
    <source>
        <dbReference type="ARBA" id="ARBA00022679"/>
    </source>
</evidence>
<organism evidence="26 27">
    <name type="scientific">Setaria italica</name>
    <name type="common">Foxtail millet</name>
    <name type="synonym">Panicum italicum</name>
    <dbReference type="NCBI Taxonomy" id="4555"/>
    <lineage>
        <taxon>Eukaryota</taxon>
        <taxon>Viridiplantae</taxon>
        <taxon>Streptophyta</taxon>
        <taxon>Embryophyta</taxon>
        <taxon>Tracheophyta</taxon>
        <taxon>Spermatophyta</taxon>
        <taxon>Magnoliopsida</taxon>
        <taxon>Liliopsida</taxon>
        <taxon>Poales</taxon>
        <taxon>Poaceae</taxon>
        <taxon>PACMAD clade</taxon>
        <taxon>Panicoideae</taxon>
        <taxon>Panicodae</taxon>
        <taxon>Paniceae</taxon>
        <taxon>Cenchrinae</taxon>
        <taxon>Setaria</taxon>
    </lineage>
</organism>
<dbReference type="GO" id="GO:0106310">
    <property type="term" value="F:protein serine kinase activity"/>
    <property type="evidence" value="ECO:0007669"/>
    <property type="project" value="RHEA"/>
</dbReference>
<dbReference type="Gene3D" id="3.30.200.20">
    <property type="entry name" value="Phosphorylase Kinase, domain 1"/>
    <property type="match status" value="1"/>
</dbReference>
<evidence type="ECO:0000259" key="24">
    <source>
        <dbReference type="PROSITE" id="PS50927"/>
    </source>
</evidence>
<keyword evidence="7 22" id="KW-0732">Signal</keyword>
<accession>K3YDB8</accession>
<evidence type="ECO:0000256" key="1">
    <source>
        <dbReference type="ARBA" id="ARBA00004251"/>
    </source>
</evidence>
<dbReference type="InterPro" id="IPR001480">
    <property type="entry name" value="Bulb-type_lectin_dom"/>
</dbReference>
<protein>
    <recommendedName>
        <fullName evidence="19">Receptor-like serine/threonine-protein kinase</fullName>
        <ecNumber evidence="19">2.7.11.1</ecNumber>
    </recommendedName>
</protein>